<dbReference type="RefSeq" id="WP_140792619.1">
    <property type="nucleotide sequence ID" value="NZ_CP017169.1"/>
</dbReference>
<sequence>MNTTHNPHTYSRRFLAAFTATLAVAMLVMTPGKAHAMDGDREVTHLRVRVVTGSDDLRKASNAFAEFSYTVTINNQVSHHSISQNLNNGANWPNGSTRTVEIALPLGVLYGNMREFAIRFQSGQSNPFETGDNWNLNDIRVTAILDDGTEAIIVQDSGNPYHRFKSDVNTRRAWVL</sequence>
<feature type="signal peptide" evidence="1">
    <location>
        <begin position="1"/>
        <end position="36"/>
    </location>
</feature>
<organism evidence="2 3">
    <name type="scientific">Myxococcus xanthus</name>
    <dbReference type="NCBI Taxonomy" id="34"/>
    <lineage>
        <taxon>Bacteria</taxon>
        <taxon>Pseudomonadati</taxon>
        <taxon>Myxococcota</taxon>
        <taxon>Myxococcia</taxon>
        <taxon>Myxococcales</taxon>
        <taxon>Cystobacterineae</taxon>
        <taxon>Myxococcaceae</taxon>
        <taxon>Myxococcus</taxon>
    </lineage>
</organism>
<evidence type="ECO:0000313" key="2">
    <source>
        <dbReference type="EMBL" id="QDE69196.1"/>
    </source>
</evidence>
<reference evidence="2 3" key="1">
    <citation type="journal article" date="2019" name="Science">
        <title>Social genes are selection hotspots in kin groups of a soil microbe.</title>
        <authorList>
            <person name="Wielgoss S."/>
            <person name="Wolfensberger R."/>
            <person name="Sun L."/>
            <person name="Fiegna F."/>
            <person name="Velicer G.J."/>
        </authorList>
    </citation>
    <scope>NUCLEOTIDE SEQUENCE [LARGE SCALE GENOMIC DNA]</scope>
    <source>
        <strain evidence="2 3">MC3.5.9c15</strain>
    </source>
</reference>
<evidence type="ECO:0000256" key="1">
    <source>
        <dbReference type="SAM" id="SignalP"/>
    </source>
</evidence>
<dbReference type="InterPro" id="IPR006311">
    <property type="entry name" value="TAT_signal"/>
</dbReference>
<feature type="chain" id="PRO_5041952604" description="PLAT domain-containing protein" evidence="1">
    <location>
        <begin position="37"/>
        <end position="176"/>
    </location>
</feature>
<evidence type="ECO:0008006" key="4">
    <source>
        <dbReference type="Google" id="ProtNLM"/>
    </source>
</evidence>
<protein>
    <recommendedName>
        <fullName evidence="4">PLAT domain-containing protein</fullName>
    </recommendedName>
</protein>
<gene>
    <name evidence="2" type="ORF">BHS09_20695</name>
</gene>
<evidence type="ECO:0000313" key="3">
    <source>
        <dbReference type="Proteomes" id="UP000320179"/>
    </source>
</evidence>
<proteinExistence type="predicted"/>
<keyword evidence="1" id="KW-0732">Signal</keyword>
<dbReference type="PROSITE" id="PS51318">
    <property type="entry name" value="TAT"/>
    <property type="match status" value="1"/>
</dbReference>
<dbReference type="AlphaFoldDB" id="A0AAE6G1X2"/>
<accession>A0AAE6G1X2</accession>
<dbReference type="Proteomes" id="UP000320179">
    <property type="component" value="Chromosome"/>
</dbReference>
<name>A0AAE6G1X2_MYXXA</name>
<dbReference type="EMBL" id="CP017174">
    <property type="protein sequence ID" value="QDE69196.1"/>
    <property type="molecule type" value="Genomic_DNA"/>
</dbReference>